<protein>
    <submittedName>
        <fullName evidence="3">HET-domain-containing protein</fullName>
    </submittedName>
</protein>
<dbReference type="PANTHER" id="PTHR10622">
    <property type="entry name" value="HET DOMAIN-CONTAINING PROTEIN"/>
    <property type="match status" value="1"/>
</dbReference>
<dbReference type="InterPro" id="IPR010730">
    <property type="entry name" value="HET"/>
</dbReference>
<sequence length="244" mass="28366">MRLLQVESGKIEEFLSDDDIPSYAILSHTWGGEEVTLADWEDMEEGKLRRMQGYAKIRYCRDQAMEDGLKWVWVDTCCIDKRSSAELSEAINSMFRWYRNATVCYAYLSDVSGSDDIKQSMSKSRWFTRGWTLQELLAPSLVTFYSMEWQSLGTKSELLQLLSSITLIEEEFLLSKDLQHASIAKRMSWASRRDTSKIEDRAYCLLGIFDINMPLIYGEGKKAFRRLQKEILEATPDDHTLFAW</sequence>
<evidence type="ECO:0000313" key="3">
    <source>
        <dbReference type="EMBL" id="KAF2242303.1"/>
    </source>
</evidence>
<dbReference type="OrthoDB" id="20872at2759"/>
<dbReference type="GeneID" id="54578592"/>
<organism evidence="3 4">
    <name type="scientific">Trematosphaeria pertusa</name>
    <dbReference type="NCBI Taxonomy" id="390896"/>
    <lineage>
        <taxon>Eukaryota</taxon>
        <taxon>Fungi</taxon>
        <taxon>Dikarya</taxon>
        <taxon>Ascomycota</taxon>
        <taxon>Pezizomycotina</taxon>
        <taxon>Dothideomycetes</taxon>
        <taxon>Pleosporomycetidae</taxon>
        <taxon>Pleosporales</taxon>
        <taxon>Massarineae</taxon>
        <taxon>Trematosphaeriaceae</taxon>
        <taxon>Trematosphaeria</taxon>
    </lineage>
</organism>
<dbReference type="Proteomes" id="UP000800094">
    <property type="component" value="Unassembled WGS sequence"/>
</dbReference>
<name>A0A6A6HXH7_9PLEO</name>
<keyword evidence="4" id="KW-1185">Reference proteome</keyword>
<evidence type="ECO:0000259" key="2">
    <source>
        <dbReference type="Pfam" id="PF26640"/>
    </source>
</evidence>
<dbReference type="Pfam" id="PF26640">
    <property type="entry name" value="DUF8212"/>
    <property type="match status" value="1"/>
</dbReference>
<evidence type="ECO:0000313" key="4">
    <source>
        <dbReference type="Proteomes" id="UP000800094"/>
    </source>
</evidence>
<feature type="domain" description="DUF8212" evidence="2">
    <location>
        <begin position="222"/>
        <end position="244"/>
    </location>
</feature>
<dbReference type="PANTHER" id="PTHR10622:SF10">
    <property type="entry name" value="HET DOMAIN-CONTAINING PROTEIN"/>
    <property type="match status" value="1"/>
</dbReference>
<reference evidence="3" key="1">
    <citation type="journal article" date="2020" name="Stud. Mycol.">
        <title>101 Dothideomycetes genomes: a test case for predicting lifestyles and emergence of pathogens.</title>
        <authorList>
            <person name="Haridas S."/>
            <person name="Albert R."/>
            <person name="Binder M."/>
            <person name="Bloem J."/>
            <person name="Labutti K."/>
            <person name="Salamov A."/>
            <person name="Andreopoulos B."/>
            <person name="Baker S."/>
            <person name="Barry K."/>
            <person name="Bills G."/>
            <person name="Bluhm B."/>
            <person name="Cannon C."/>
            <person name="Castanera R."/>
            <person name="Culley D."/>
            <person name="Daum C."/>
            <person name="Ezra D."/>
            <person name="Gonzalez J."/>
            <person name="Henrissat B."/>
            <person name="Kuo A."/>
            <person name="Liang C."/>
            <person name="Lipzen A."/>
            <person name="Lutzoni F."/>
            <person name="Magnuson J."/>
            <person name="Mondo S."/>
            <person name="Nolan M."/>
            <person name="Ohm R."/>
            <person name="Pangilinan J."/>
            <person name="Park H.-J."/>
            <person name="Ramirez L."/>
            <person name="Alfaro M."/>
            <person name="Sun H."/>
            <person name="Tritt A."/>
            <person name="Yoshinaga Y."/>
            <person name="Zwiers L.-H."/>
            <person name="Turgeon B."/>
            <person name="Goodwin S."/>
            <person name="Spatafora J."/>
            <person name="Crous P."/>
            <person name="Grigoriev I."/>
        </authorList>
    </citation>
    <scope>NUCLEOTIDE SEQUENCE</scope>
    <source>
        <strain evidence="3">CBS 122368</strain>
    </source>
</reference>
<dbReference type="EMBL" id="ML987208">
    <property type="protein sequence ID" value="KAF2242303.1"/>
    <property type="molecule type" value="Genomic_DNA"/>
</dbReference>
<dbReference type="RefSeq" id="XP_033677307.1">
    <property type="nucleotide sequence ID" value="XM_033825262.1"/>
</dbReference>
<dbReference type="Pfam" id="PF06985">
    <property type="entry name" value="HET"/>
    <property type="match status" value="1"/>
</dbReference>
<accession>A0A6A6HXH7</accession>
<dbReference type="InterPro" id="IPR058525">
    <property type="entry name" value="DUF8212"/>
</dbReference>
<feature type="domain" description="Heterokaryon incompatibility" evidence="1">
    <location>
        <begin position="23"/>
        <end position="113"/>
    </location>
</feature>
<gene>
    <name evidence="3" type="ORF">BU26DRAFT_467509</name>
</gene>
<proteinExistence type="predicted"/>
<evidence type="ECO:0000259" key="1">
    <source>
        <dbReference type="Pfam" id="PF06985"/>
    </source>
</evidence>
<feature type="non-terminal residue" evidence="3">
    <location>
        <position position="244"/>
    </location>
</feature>
<dbReference type="AlphaFoldDB" id="A0A6A6HXH7"/>